<evidence type="ECO:0000313" key="3">
    <source>
        <dbReference type="Proteomes" id="UP001642464"/>
    </source>
</evidence>
<keyword evidence="3" id="KW-1185">Reference proteome</keyword>
<evidence type="ECO:0000256" key="1">
    <source>
        <dbReference type="SAM" id="SignalP"/>
    </source>
</evidence>
<dbReference type="Proteomes" id="UP001642464">
    <property type="component" value="Unassembled WGS sequence"/>
</dbReference>
<evidence type="ECO:0000313" key="2">
    <source>
        <dbReference type="EMBL" id="CAK9057153.1"/>
    </source>
</evidence>
<gene>
    <name evidence="2" type="ORF">SCF082_LOCUS30701</name>
</gene>
<dbReference type="EMBL" id="CAXAMM010025557">
    <property type="protein sequence ID" value="CAK9057153.1"/>
    <property type="molecule type" value="Genomic_DNA"/>
</dbReference>
<proteinExistence type="predicted"/>
<sequence length="233" mass="25514">MATLLHVILFAAASGQVAPALSSSVPQPPIPALRGANRTLLGDNMCNVLPVIDKQNCMNRCKEACEICWVERGVEKNCSAFCPITDAGSHLRIWASHRHVEAEARSRPVEEDEGLTRKEFLQALRCGGACPTSMDFEEICREHGSTPEYPAYRAALEAALKQRPSAQMLSEKLGGLAQDGLVDGEALRFIVTHFGEKLSDEELRELMRLAEPDADGNVSVERLAQNLLPETFS</sequence>
<dbReference type="InterPro" id="IPR011992">
    <property type="entry name" value="EF-hand-dom_pair"/>
</dbReference>
<comment type="caution">
    <text evidence="2">The sequence shown here is derived from an EMBL/GenBank/DDBJ whole genome shotgun (WGS) entry which is preliminary data.</text>
</comment>
<feature type="signal peptide" evidence="1">
    <location>
        <begin position="1"/>
        <end position="19"/>
    </location>
</feature>
<feature type="chain" id="PRO_5046654018" evidence="1">
    <location>
        <begin position="20"/>
        <end position="233"/>
    </location>
</feature>
<reference evidence="2 3" key="1">
    <citation type="submission" date="2024-02" db="EMBL/GenBank/DDBJ databases">
        <authorList>
            <person name="Chen Y."/>
            <person name="Shah S."/>
            <person name="Dougan E. K."/>
            <person name="Thang M."/>
            <person name="Chan C."/>
        </authorList>
    </citation>
    <scope>NUCLEOTIDE SEQUENCE [LARGE SCALE GENOMIC DNA]</scope>
</reference>
<accession>A0ABP0N150</accession>
<dbReference type="Gene3D" id="1.10.238.10">
    <property type="entry name" value="EF-hand"/>
    <property type="match status" value="1"/>
</dbReference>
<name>A0ABP0N150_9DINO</name>
<dbReference type="SUPFAM" id="SSF47473">
    <property type="entry name" value="EF-hand"/>
    <property type="match status" value="1"/>
</dbReference>
<protein>
    <submittedName>
        <fullName evidence="2">Calmodulin (CaM)</fullName>
    </submittedName>
</protein>
<keyword evidence="1" id="KW-0732">Signal</keyword>
<organism evidence="2 3">
    <name type="scientific">Durusdinium trenchii</name>
    <dbReference type="NCBI Taxonomy" id="1381693"/>
    <lineage>
        <taxon>Eukaryota</taxon>
        <taxon>Sar</taxon>
        <taxon>Alveolata</taxon>
        <taxon>Dinophyceae</taxon>
        <taxon>Suessiales</taxon>
        <taxon>Symbiodiniaceae</taxon>
        <taxon>Durusdinium</taxon>
    </lineage>
</organism>